<dbReference type="SUPFAM" id="SSF109604">
    <property type="entry name" value="HD-domain/PDEase-like"/>
    <property type="match status" value="2"/>
</dbReference>
<feature type="transmembrane region" description="Helical" evidence="1">
    <location>
        <begin position="12"/>
        <end position="37"/>
    </location>
</feature>
<dbReference type="InterPro" id="IPR037522">
    <property type="entry name" value="HD_GYP_dom"/>
</dbReference>
<keyword evidence="4" id="KW-1185">Reference proteome</keyword>
<dbReference type="Gene3D" id="3.40.190.10">
    <property type="entry name" value="Periplasmic binding protein-like II"/>
    <property type="match status" value="2"/>
</dbReference>
<accession>A0ABW9G617</accession>
<organism evidence="3 4">
    <name type="scientific">Celerinatantimonas yamalensis</name>
    <dbReference type="NCBI Taxonomy" id="559956"/>
    <lineage>
        <taxon>Bacteria</taxon>
        <taxon>Pseudomonadati</taxon>
        <taxon>Pseudomonadota</taxon>
        <taxon>Gammaproteobacteria</taxon>
        <taxon>Celerinatantimonadaceae</taxon>
        <taxon>Celerinatantimonas</taxon>
    </lineage>
</organism>
<dbReference type="EMBL" id="JBEQCT010000002">
    <property type="protein sequence ID" value="MFM2484431.1"/>
    <property type="molecule type" value="Genomic_DNA"/>
</dbReference>
<dbReference type="PROSITE" id="PS51832">
    <property type="entry name" value="HD_GYP"/>
    <property type="match status" value="1"/>
</dbReference>
<dbReference type="PANTHER" id="PTHR43155:SF2">
    <property type="entry name" value="CYCLIC DI-GMP PHOSPHODIESTERASE PA4108"/>
    <property type="match status" value="1"/>
</dbReference>
<keyword evidence="1" id="KW-0472">Membrane</keyword>
<evidence type="ECO:0000313" key="4">
    <source>
        <dbReference type="Proteomes" id="UP001629953"/>
    </source>
</evidence>
<evidence type="ECO:0000313" key="3">
    <source>
        <dbReference type="EMBL" id="MFM2484431.1"/>
    </source>
</evidence>
<dbReference type="CDD" id="cd00077">
    <property type="entry name" value="HDc"/>
    <property type="match status" value="1"/>
</dbReference>
<dbReference type="SMART" id="SM00062">
    <property type="entry name" value="PBPb"/>
    <property type="match status" value="1"/>
</dbReference>
<dbReference type="PANTHER" id="PTHR43155">
    <property type="entry name" value="CYCLIC DI-GMP PHOSPHODIESTERASE PA4108-RELATED"/>
    <property type="match status" value="1"/>
</dbReference>
<keyword evidence="1" id="KW-0812">Transmembrane</keyword>
<evidence type="ECO:0000256" key="1">
    <source>
        <dbReference type="SAM" id="Phobius"/>
    </source>
</evidence>
<dbReference type="Gene3D" id="1.10.3210.10">
    <property type="entry name" value="Hypothetical protein af1432"/>
    <property type="match status" value="2"/>
</dbReference>
<sequence length="1062" mass="121440">MRRLKHIAFSMRVTVVSLFTILSIVIVAVALGLQYYFSQSLAHDAAKTQFNHVAQRISDEIRTLDRRSTAVVSLLSQYLENEKTANIDSKKNLVLMMAQAMKQAPFLYAMYVGYPNGDFYELVNLNNSAIAKRQLAAAAQDRWVIIYIHNTPQGRRKETLYYNSSFILTHKKIEKSNFYSNVRPWYHDALITNDIIKTSPYLFANTQSPGVTYAKKIAGSKEVIAADVSLEILNHYLKISRPSDQSETIIFDKNGNITADSLELKNRQEHLKATQLNLTKEEKSYIKSLGTLVVSNELNWPPFDFSISGVPQGYSIDVMKLLAQKLGLKISFSNGYNWHSLTSLFKQNQIDILHSIFKNPTRESWGLYTQPYIKLSTAIASLAKESDFHSMSQLNGKIVAIPKDWALMELMKKNYPLIHIKEVKDSLEALVAVQEKHADATIDTNYVLRYLTNIHKFNKINIYDLPKKSSLNENQDLSILIHNHDPQLRDLLNKAIQSITPREHHYFKLRWLDKNSISNINNRLWAGVVPDQSFTQLAKLVTDKSPNKVIDSVKIDGINYIIYVHKMKYNLGNGNYIGVMTPTSDIEEPYMVKVYISLTLTLVILVLMTPILIYLSRMIVLPVKRLSIQNMHIKNREFSSLNKIKSHITEINELSSSMYSMSISIVKHEQKQKKLLDSFIQLIAQTIDDKSPFTGKHCARVPELAMMLAQAANTSPLPIFKNFDFDDQKKQYEFNIAAWLHDCGKITTPEHIIDKGSKLETIYNRIHEIRTRFEVLWRDIEIDYWKSRSLGEDKALLDIDLREKQKQILDDFAFIAQCNIGTESMDKMKLQRIQQIAALTWTRHFDDRLGLSPQESKVAAQSPSHPLPVTEHLLADKPEHLFPWTHNPRYQMRDEINMIIPKLSANTGELYNLSIPKGTLTAEERFRINEHIISTISMLESLPLPAELARVPEIAGGHHETLIGTGYPKGLTAKDLSMEARILAIADVFEALTASDRPYKKAKTLSEALAILAVMVQEKKLDPDVFNLLITSNVYKKYAEKFLDQSQCDECDVSKYLLEHPH</sequence>
<dbReference type="Proteomes" id="UP001629953">
    <property type="component" value="Unassembled WGS sequence"/>
</dbReference>
<reference evidence="3 4" key="1">
    <citation type="journal article" date="2013" name="Int. J. Syst. Evol. Microbiol.">
        <title>Celerinatantimonas yamalensis sp. nov., a cold-adapted diazotrophic bacterium from a cold permafrost brine.</title>
        <authorList>
            <person name="Shcherbakova V."/>
            <person name="Chuvilskaya N."/>
            <person name="Rivkina E."/>
            <person name="Demidov N."/>
            <person name="Uchaeva V."/>
            <person name="Suetin S."/>
            <person name="Suzina N."/>
            <person name="Gilichinsky D."/>
        </authorList>
    </citation>
    <scope>NUCLEOTIDE SEQUENCE [LARGE SCALE GENOMIC DNA]</scope>
    <source>
        <strain evidence="3 4">C7</strain>
    </source>
</reference>
<keyword evidence="1" id="KW-1133">Transmembrane helix</keyword>
<dbReference type="InterPro" id="IPR001638">
    <property type="entry name" value="Solute-binding_3/MltF_N"/>
</dbReference>
<dbReference type="RefSeq" id="WP_408622610.1">
    <property type="nucleotide sequence ID" value="NZ_JBEQCT010000002.1"/>
</dbReference>
<protein>
    <submittedName>
        <fullName evidence="3">HD domain-containing phosphohydrolase</fullName>
    </submittedName>
</protein>
<dbReference type="Pfam" id="PF13487">
    <property type="entry name" value="HD_5"/>
    <property type="match status" value="1"/>
</dbReference>
<dbReference type="Gene3D" id="3.30.450.20">
    <property type="entry name" value="PAS domain"/>
    <property type="match status" value="1"/>
</dbReference>
<comment type="caution">
    <text evidence="3">The sequence shown here is derived from an EMBL/GenBank/DDBJ whole genome shotgun (WGS) entry which is preliminary data.</text>
</comment>
<proteinExistence type="predicted"/>
<gene>
    <name evidence="3" type="ORF">ABUE30_05020</name>
</gene>
<dbReference type="SMART" id="SM00471">
    <property type="entry name" value="HDc"/>
    <property type="match status" value="1"/>
</dbReference>
<evidence type="ECO:0000259" key="2">
    <source>
        <dbReference type="PROSITE" id="PS51832"/>
    </source>
</evidence>
<dbReference type="SUPFAM" id="SSF53850">
    <property type="entry name" value="Periplasmic binding protein-like II"/>
    <property type="match status" value="1"/>
</dbReference>
<name>A0ABW9G617_9GAMM</name>
<dbReference type="CDD" id="cd01007">
    <property type="entry name" value="PBP2_BvgS_HisK_like"/>
    <property type="match status" value="1"/>
</dbReference>
<feature type="domain" description="HD-GYP" evidence="2">
    <location>
        <begin position="825"/>
        <end position="1044"/>
    </location>
</feature>
<dbReference type="InterPro" id="IPR003607">
    <property type="entry name" value="HD/PDEase_dom"/>
</dbReference>
<dbReference type="Pfam" id="PF00497">
    <property type="entry name" value="SBP_bac_3"/>
    <property type="match status" value="1"/>
</dbReference>
<feature type="transmembrane region" description="Helical" evidence="1">
    <location>
        <begin position="594"/>
        <end position="615"/>
    </location>
</feature>